<protein>
    <submittedName>
        <fullName evidence="7">4-amino-4-deoxy-L-arabinose-phosphoundecaprenol flippase subunit ArnF</fullName>
    </submittedName>
</protein>
<name>A0A6S7DCB9_9BURK</name>
<feature type="transmembrane region" description="Helical" evidence="6">
    <location>
        <begin position="105"/>
        <end position="123"/>
    </location>
</feature>
<dbReference type="InterPro" id="IPR000390">
    <property type="entry name" value="Small_drug/metabolite_transptr"/>
</dbReference>
<dbReference type="Gene3D" id="1.10.3730.20">
    <property type="match status" value="1"/>
</dbReference>
<evidence type="ECO:0000256" key="3">
    <source>
        <dbReference type="ARBA" id="ARBA00022692"/>
    </source>
</evidence>
<keyword evidence="3 6" id="KW-0812">Transmembrane</keyword>
<organism evidence="7 8">
    <name type="scientific">Achromobacter anxifer</name>
    <dbReference type="NCBI Taxonomy" id="1287737"/>
    <lineage>
        <taxon>Bacteria</taxon>
        <taxon>Pseudomonadati</taxon>
        <taxon>Pseudomonadota</taxon>
        <taxon>Betaproteobacteria</taxon>
        <taxon>Burkholderiales</taxon>
        <taxon>Alcaligenaceae</taxon>
        <taxon>Achromobacter</taxon>
    </lineage>
</organism>
<dbReference type="EMBL" id="CADILG010000025">
    <property type="protein sequence ID" value="CAB3884393.1"/>
    <property type="molecule type" value="Genomic_DNA"/>
</dbReference>
<dbReference type="GO" id="GO:0005886">
    <property type="term" value="C:plasma membrane"/>
    <property type="evidence" value="ECO:0007669"/>
    <property type="project" value="UniProtKB-SubCell"/>
</dbReference>
<dbReference type="Proteomes" id="UP000494117">
    <property type="component" value="Unassembled WGS sequence"/>
</dbReference>
<evidence type="ECO:0000256" key="1">
    <source>
        <dbReference type="ARBA" id="ARBA00004651"/>
    </source>
</evidence>
<evidence type="ECO:0000256" key="5">
    <source>
        <dbReference type="ARBA" id="ARBA00023136"/>
    </source>
</evidence>
<dbReference type="PANTHER" id="PTHR30561">
    <property type="entry name" value="SMR FAMILY PROTON-DEPENDENT DRUG EFFLUX TRANSPORTER SUGE"/>
    <property type="match status" value="1"/>
</dbReference>
<keyword evidence="4 6" id="KW-1133">Transmembrane helix</keyword>
<reference evidence="7 8" key="1">
    <citation type="submission" date="2020-04" db="EMBL/GenBank/DDBJ databases">
        <authorList>
            <person name="De Canck E."/>
        </authorList>
    </citation>
    <scope>NUCLEOTIDE SEQUENCE [LARGE SCALE GENOMIC DNA]</scope>
    <source>
        <strain evidence="7 8">LMG 26858</strain>
    </source>
</reference>
<evidence type="ECO:0000313" key="7">
    <source>
        <dbReference type="EMBL" id="CAB3884393.1"/>
    </source>
</evidence>
<keyword evidence="8" id="KW-1185">Reference proteome</keyword>
<sequence>MSRLTAFLLLGAMIVASAASVLAFRMQINRMGALPADLWGKLMFVVQALLSPLAVFAMMCFGISFVCWTLASTKLPLNIAYPLTSLIYPVIVVSAHFFFGEALGWQRLAGIAIIMVGLTVSNLNP</sequence>
<dbReference type="AlphaFoldDB" id="A0A6S7DCB9"/>
<gene>
    <name evidence="7" type="primary">arnF</name>
    <name evidence="7" type="ORF">LMG26858_03398</name>
</gene>
<feature type="transmembrane region" description="Helical" evidence="6">
    <location>
        <begin position="42"/>
        <end position="67"/>
    </location>
</feature>
<keyword evidence="5 6" id="KW-0472">Membrane</keyword>
<evidence type="ECO:0000256" key="6">
    <source>
        <dbReference type="SAM" id="Phobius"/>
    </source>
</evidence>
<dbReference type="InterPro" id="IPR037185">
    <property type="entry name" value="EmrE-like"/>
</dbReference>
<dbReference type="RefSeq" id="WP_175208206.1">
    <property type="nucleotide sequence ID" value="NZ_CADILG010000025.1"/>
</dbReference>
<evidence type="ECO:0000313" key="8">
    <source>
        <dbReference type="Proteomes" id="UP000494117"/>
    </source>
</evidence>
<evidence type="ECO:0000256" key="4">
    <source>
        <dbReference type="ARBA" id="ARBA00022989"/>
    </source>
</evidence>
<dbReference type="PANTHER" id="PTHR30561:SF9">
    <property type="entry name" value="4-AMINO-4-DEOXY-L-ARABINOSE-PHOSPHOUNDECAPRENOL FLIPPASE SUBUNIT ARNF-RELATED"/>
    <property type="match status" value="1"/>
</dbReference>
<comment type="subcellular location">
    <subcellularLocation>
        <location evidence="1">Cell membrane</location>
        <topology evidence="1">Multi-pass membrane protein</topology>
    </subcellularLocation>
</comment>
<accession>A0A6S7DCB9</accession>
<feature type="transmembrane region" description="Helical" evidence="6">
    <location>
        <begin position="79"/>
        <end position="99"/>
    </location>
</feature>
<keyword evidence="2" id="KW-1003">Cell membrane</keyword>
<dbReference type="GO" id="GO:0022857">
    <property type="term" value="F:transmembrane transporter activity"/>
    <property type="evidence" value="ECO:0007669"/>
    <property type="project" value="InterPro"/>
</dbReference>
<proteinExistence type="predicted"/>
<evidence type="ECO:0000256" key="2">
    <source>
        <dbReference type="ARBA" id="ARBA00022475"/>
    </source>
</evidence>
<dbReference type="SUPFAM" id="SSF103481">
    <property type="entry name" value="Multidrug resistance efflux transporter EmrE"/>
    <property type="match status" value="1"/>
</dbReference>